<dbReference type="Proteomes" id="UP000625316">
    <property type="component" value="Unassembled WGS sequence"/>
</dbReference>
<dbReference type="RefSeq" id="WP_264325124.1">
    <property type="nucleotide sequence ID" value="NZ_JADEXQ010000033.1"/>
</dbReference>
<keyword evidence="1" id="KW-0732">Signal</keyword>
<reference evidence="2" key="1">
    <citation type="submission" date="2020-10" db="EMBL/GenBank/DDBJ databases">
        <authorList>
            <person name="Castelo-Branco R."/>
            <person name="Eusebio N."/>
            <person name="Adriana R."/>
            <person name="Vieira A."/>
            <person name="Brugerolle De Fraissinette N."/>
            <person name="Rezende De Castro R."/>
            <person name="Schneider M.P."/>
            <person name="Vasconcelos V."/>
            <person name="Leao P.N."/>
        </authorList>
    </citation>
    <scope>NUCLEOTIDE SEQUENCE</scope>
    <source>
        <strain evidence="2">LEGE 11480</strain>
    </source>
</reference>
<feature type="signal peptide" evidence="1">
    <location>
        <begin position="1"/>
        <end position="29"/>
    </location>
</feature>
<evidence type="ECO:0008006" key="4">
    <source>
        <dbReference type="Google" id="ProtNLM"/>
    </source>
</evidence>
<protein>
    <recommendedName>
        <fullName evidence="4">Lipoprotein</fullName>
    </recommendedName>
</protein>
<sequence>MRKPWMPIGMMLSISLLGCSANSANTVNASNPADQTALPAAIVQAPAEIGRVYIANRQISLMPPAGFVSMPAAEIQQQYPTSSPPNYVFTNADRSASIAISFTQQPLTLKQLPELQKLMSQHMEKTLPGIKWVQRDFMAINGGSWVKLEAISTKKDAKLHSDMYFTTFQNRMLGVNFSATVDQYAAMKAAFAKSRDSIQIATGSL</sequence>
<organism evidence="2 3">
    <name type="scientific">Romeriopsis navalis LEGE 11480</name>
    <dbReference type="NCBI Taxonomy" id="2777977"/>
    <lineage>
        <taxon>Bacteria</taxon>
        <taxon>Bacillati</taxon>
        <taxon>Cyanobacteriota</taxon>
        <taxon>Cyanophyceae</taxon>
        <taxon>Leptolyngbyales</taxon>
        <taxon>Leptolyngbyaceae</taxon>
        <taxon>Romeriopsis</taxon>
        <taxon>Romeriopsis navalis</taxon>
    </lineage>
</organism>
<proteinExistence type="predicted"/>
<dbReference type="EMBL" id="JADEXQ010000033">
    <property type="protein sequence ID" value="MBE9030300.1"/>
    <property type="molecule type" value="Genomic_DNA"/>
</dbReference>
<feature type="chain" id="PRO_5036724777" description="Lipoprotein" evidence="1">
    <location>
        <begin position="30"/>
        <end position="205"/>
    </location>
</feature>
<accession>A0A928VL40</accession>
<evidence type="ECO:0000313" key="2">
    <source>
        <dbReference type="EMBL" id="MBE9030300.1"/>
    </source>
</evidence>
<evidence type="ECO:0000313" key="3">
    <source>
        <dbReference type="Proteomes" id="UP000625316"/>
    </source>
</evidence>
<keyword evidence="3" id="KW-1185">Reference proteome</keyword>
<comment type="caution">
    <text evidence="2">The sequence shown here is derived from an EMBL/GenBank/DDBJ whole genome shotgun (WGS) entry which is preliminary data.</text>
</comment>
<dbReference type="PROSITE" id="PS51257">
    <property type="entry name" value="PROKAR_LIPOPROTEIN"/>
    <property type="match status" value="1"/>
</dbReference>
<dbReference type="Gene3D" id="3.40.1000.10">
    <property type="entry name" value="Mog1/PsbP, alpha/beta/alpha sandwich"/>
    <property type="match status" value="1"/>
</dbReference>
<dbReference type="AlphaFoldDB" id="A0A928VL40"/>
<evidence type="ECO:0000256" key="1">
    <source>
        <dbReference type="SAM" id="SignalP"/>
    </source>
</evidence>
<name>A0A928VL40_9CYAN</name>
<gene>
    <name evidence="2" type="ORF">IQ266_11210</name>
</gene>